<evidence type="ECO:0000313" key="3">
    <source>
        <dbReference type="Proteomes" id="UP001201980"/>
    </source>
</evidence>
<dbReference type="Gene3D" id="3.40.50.720">
    <property type="entry name" value="NAD(P)-binding Rossmann-like Domain"/>
    <property type="match status" value="1"/>
</dbReference>
<dbReference type="InterPro" id="IPR036291">
    <property type="entry name" value="NAD(P)-bd_dom_sf"/>
</dbReference>
<name>A0AAD5WNC9_9PEZI</name>
<evidence type="ECO:0000313" key="2">
    <source>
        <dbReference type="EMBL" id="KAJ2893186.1"/>
    </source>
</evidence>
<evidence type="ECO:0008006" key="4">
    <source>
        <dbReference type="Google" id="ProtNLM"/>
    </source>
</evidence>
<feature type="compositionally biased region" description="Acidic residues" evidence="1">
    <location>
        <begin position="501"/>
        <end position="519"/>
    </location>
</feature>
<protein>
    <recommendedName>
        <fullName evidence="4">DUF1776-domain-containing protein</fullName>
    </recommendedName>
</protein>
<accession>A0AAD5WNC9</accession>
<feature type="region of interest" description="Disordered" evidence="1">
    <location>
        <begin position="499"/>
        <end position="527"/>
    </location>
</feature>
<proteinExistence type="predicted"/>
<dbReference type="InterPro" id="IPR013952">
    <property type="entry name" value="DUF1776_fun"/>
</dbReference>
<evidence type="ECO:0000256" key="1">
    <source>
        <dbReference type="SAM" id="MobiDB-lite"/>
    </source>
</evidence>
<reference evidence="2" key="1">
    <citation type="submission" date="2022-07" db="EMBL/GenBank/DDBJ databases">
        <title>Draft genome sequence of Zalerion maritima ATCC 34329, a (micro)plastics degrading marine fungus.</title>
        <authorList>
            <person name="Paco A."/>
            <person name="Goncalves M.F.M."/>
            <person name="Rocha-Santos T.A.P."/>
            <person name="Alves A."/>
        </authorList>
    </citation>
    <scope>NUCLEOTIDE SEQUENCE</scope>
    <source>
        <strain evidence="2">ATCC 34329</strain>
    </source>
</reference>
<sequence>MDYEEILANATDKLEKYSSTAAGYVNNRVEQVSLVVQEKLVEYPWIPEWIVPKPPPPPPPPAVLETMTRWERAQEWILRNKFLVAAIAIGTGYAGYKIYRKSMLLGKTRRAMRAKTGGRCEVVIIAGSPSLPLTRCLALDLERKGFIVFVVCNTIEEEMMVQNLSRPDVRPLSIDMKDVSNKSAAQNQSIKPLYHSSVYRTHVYITIRTNFISPKQQPTHCSSSIERFAHFMHTPHSAVPKVKPTYLNLTSVILIPSLNYQTSPIATIPRSSFSDLFNTHLLNPILLIQAFLPLLTAQLNPFSKEHPPKVLVFTPSIVSSINPPFHAPESTICSALSAFTDVLGAELQPLKIPVTQFQLGSFDFSGFSPAMGRSGMSSHASAGFHPNTATSAPAALAAPSDTDALPWHDGAKAAYGKNFVATATSSISTGTIGGLRGSSLRDLHNAVFDVLDGSEKSPVVRIGFGANVYGFVGRWAPRGLVSWMMGMRQVEDLYAWQVEPGSDEDDDDDDSEDEEDEECASATAGSTFVNVDGEHNANVWRESSV</sequence>
<dbReference type="PANTHER" id="PTHR43313:SF1">
    <property type="entry name" value="3BETA-HYDROXYSTEROID DEHYDROGENASE DHS-16"/>
    <property type="match status" value="1"/>
</dbReference>
<dbReference type="SUPFAM" id="SSF51735">
    <property type="entry name" value="NAD(P)-binding Rossmann-fold domains"/>
    <property type="match status" value="1"/>
</dbReference>
<dbReference type="AlphaFoldDB" id="A0AAD5WNC9"/>
<organism evidence="2 3">
    <name type="scientific">Zalerion maritima</name>
    <dbReference type="NCBI Taxonomy" id="339359"/>
    <lineage>
        <taxon>Eukaryota</taxon>
        <taxon>Fungi</taxon>
        <taxon>Dikarya</taxon>
        <taxon>Ascomycota</taxon>
        <taxon>Pezizomycotina</taxon>
        <taxon>Sordariomycetes</taxon>
        <taxon>Lulworthiomycetidae</taxon>
        <taxon>Lulworthiales</taxon>
        <taxon>Lulworthiaceae</taxon>
        <taxon>Zalerion</taxon>
    </lineage>
</organism>
<dbReference type="Pfam" id="PF08643">
    <property type="entry name" value="DUF1776"/>
    <property type="match status" value="1"/>
</dbReference>
<comment type="caution">
    <text evidence="2">The sequence shown here is derived from an EMBL/GenBank/DDBJ whole genome shotgun (WGS) entry which is preliminary data.</text>
</comment>
<dbReference type="EMBL" id="JAKWBI020000647">
    <property type="protein sequence ID" value="KAJ2893186.1"/>
    <property type="molecule type" value="Genomic_DNA"/>
</dbReference>
<dbReference type="PANTHER" id="PTHR43313">
    <property type="entry name" value="SHORT-CHAIN DEHYDROGENASE/REDUCTASE FAMILY 9C"/>
    <property type="match status" value="1"/>
</dbReference>
<gene>
    <name evidence="2" type="ORF">MKZ38_008927</name>
</gene>
<dbReference type="Proteomes" id="UP001201980">
    <property type="component" value="Unassembled WGS sequence"/>
</dbReference>
<keyword evidence="3" id="KW-1185">Reference proteome</keyword>